<keyword evidence="3" id="KW-1185">Reference proteome</keyword>
<name>A0A5C5ZR63_9BACT</name>
<keyword evidence="1" id="KW-0812">Transmembrane</keyword>
<comment type="caution">
    <text evidence="2">The sequence shown here is derived from an EMBL/GenBank/DDBJ whole genome shotgun (WGS) entry which is preliminary data.</text>
</comment>
<keyword evidence="1" id="KW-1133">Transmembrane helix</keyword>
<dbReference type="AlphaFoldDB" id="A0A5C5ZR63"/>
<proteinExistence type="predicted"/>
<dbReference type="EMBL" id="SJPQ01000001">
    <property type="protein sequence ID" value="TWT89716.1"/>
    <property type="molecule type" value="Genomic_DNA"/>
</dbReference>
<accession>A0A5C5ZR63</accession>
<protein>
    <submittedName>
        <fullName evidence="2">Uncharacterized protein</fullName>
    </submittedName>
</protein>
<evidence type="ECO:0000313" key="3">
    <source>
        <dbReference type="Proteomes" id="UP000315440"/>
    </source>
</evidence>
<sequence length="192" mass="21757">MHLPRLQWGNCYFLVAYLALRGRVNRLVALSTTHSVWPWHLVALTKQGHAIHLRAVLEHAENPLAPWWFLGRLEGVANSQLEAALQESGRRICWSLSTRWSIGMLLATVYGVMAIPWMVAWGLWPIAWSLSEAMRAWRIRSDRKLRIRAEADTEEEVIPATIPMPSLASMASTGDIGLLAAREEKAWRRDAA</sequence>
<gene>
    <name evidence="2" type="ORF">Mal64_00950</name>
</gene>
<reference evidence="2 3" key="1">
    <citation type="submission" date="2019-02" db="EMBL/GenBank/DDBJ databases">
        <title>Deep-cultivation of Planctomycetes and their phenomic and genomic characterization uncovers novel biology.</title>
        <authorList>
            <person name="Wiegand S."/>
            <person name="Jogler M."/>
            <person name="Boedeker C."/>
            <person name="Pinto D."/>
            <person name="Vollmers J."/>
            <person name="Rivas-Marin E."/>
            <person name="Kohn T."/>
            <person name="Peeters S.H."/>
            <person name="Heuer A."/>
            <person name="Rast P."/>
            <person name="Oberbeckmann S."/>
            <person name="Bunk B."/>
            <person name="Jeske O."/>
            <person name="Meyerdierks A."/>
            <person name="Storesund J.E."/>
            <person name="Kallscheuer N."/>
            <person name="Luecker S."/>
            <person name="Lage O.M."/>
            <person name="Pohl T."/>
            <person name="Merkel B.J."/>
            <person name="Hornburger P."/>
            <person name="Mueller R.-W."/>
            <person name="Bruemmer F."/>
            <person name="Labrenz M."/>
            <person name="Spormann A.M."/>
            <person name="Op Den Camp H."/>
            <person name="Overmann J."/>
            <person name="Amann R."/>
            <person name="Jetten M.S.M."/>
            <person name="Mascher T."/>
            <person name="Medema M.H."/>
            <person name="Devos D.P."/>
            <person name="Kaster A.-K."/>
            <person name="Ovreas L."/>
            <person name="Rohde M."/>
            <person name="Galperin M.Y."/>
            <person name="Jogler C."/>
        </authorList>
    </citation>
    <scope>NUCLEOTIDE SEQUENCE [LARGE SCALE GENOMIC DNA]</scope>
    <source>
        <strain evidence="2 3">Mal64</strain>
    </source>
</reference>
<evidence type="ECO:0000313" key="2">
    <source>
        <dbReference type="EMBL" id="TWT89716.1"/>
    </source>
</evidence>
<dbReference type="RefSeq" id="WP_146395608.1">
    <property type="nucleotide sequence ID" value="NZ_SJPQ01000001.1"/>
</dbReference>
<feature type="transmembrane region" description="Helical" evidence="1">
    <location>
        <begin position="100"/>
        <end position="124"/>
    </location>
</feature>
<dbReference type="Proteomes" id="UP000315440">
    <property type="component" value="Unassembled WGS sequence"/>
</dbReference>
<evidence type="ECO:0000256" key="1">
    <source>
        <dbReference type="SAM" id="Phobius"/>
    </source>
</evidence>
<organism evidence="2 3">
    <name type="scientific">Pseudobythopirellula maris</name>
    <dbReference type="NCBI Taxonomy" id="2527991"/>
    <lineage>
        <taxon>Bacteria</taxon>
        <taxon>Pseudomonadati</taxon>
        <taxon>Planctomycetota</taxon>
        <taxon>Planctomycetia</taxon>
        <taxon>Pirellulales</taxon>
        <taxon>Lacipirellulaceae</taxon>
        <taxon>Pseudobythopirellula</taxon>
    </lineage>
</organism>
<keyword evidence="1" id="KW-0472">Membrane</keyword>